<evidence type="ECO:0000313" key="5">
    <source>
        <dbReference type="EMBL" id="PAQ11968.1"/>
    </source>
</evidence>
<evidence type="ECO:0008006" key="7">
    <source>
        <dbReference type="Google" id="ProtNLM"/>
    </source>
</evidence>
<dbReference type="GO" id="GO:0030170">
    <property type="term" value="F:pyridoxal phosphate binding"/>
    <property type="evidence" value="ECO:0007669"/>
    <property type="project" value="InterPro"/>
</dbReference>
<name>A0A271LXS7_9HYPH</name>
<evidence type="ECO:0000313" key="6">
    <source>
        <dbReference type="Proteomes" id="UP000216442"/>
    </source>
</evidence>
<dbReference type="PANTHER" id="PTHR43094">
    <property type="entry name" value="AMINOTRANSFERASE"/>
    <property type="match status" value="1"/>
</dbReference>
<dbReference type="AlphaFoldDB" id="A0A271LXS7"/>
<evidence type="ECO:0000256" key="3">
    <source>
        <dbReference type="ARBA" id="ARBA00022898"/>
    </source>
</evidence>
<dbReference type="Proteomes" id="UP000216442">
    <property type="component" value="Unassembled WGS sequence"/>
</dbReference>
<evidence type="ECO:0000256" key="2">
    <source>
        <dbReference type="ARBA" id="ARBA00008954"/>
    </source>
</evidence>
<dbReference type="Gene3D" id="3.90.1150.10">
    <property type="entry name" value="Aspartate Aminotransferase, domain 1"/>
    <property type="match status" value="1"/>
</dbReference>
<gene>
    <name evidence="5" type="ORF">CIT26_02285</name>
</gene>
<sequence>MFQDAFFSRDGSAPVPLMIRAEGIWMFDEHAKAYIDGSSGPIASNIGHANERVAHAMYQQAMTLDYAYPRVARHAGNAALTGRLCSLAGAPFERVGLTSGGSEAMDLALKFLRQYAVAKGLSSKRILISNMPSYHGASIGTLAISGDESLEPFLSGFAVRGAKVPAPMTYRGEPDLSPEEIAEQSVAALEYAIVNLGPENVLAYVVEPVGGVATGCLVPPSIYFRRIRELCDRYGVFLVFDEILCGAGRTGKFLASHHLSGCIPDVIVMAKGIAAGYSPLGAVLLPAEPVDELAKLTGFNFSHTYGANPISCAAALAVLDEYEDRDLITNASQTGQHLGQTLRQLMNTSPIVGDVRGIGLLYAVELVADKESKAQFPYD</sequence>
<dbReference type="InterPro" id="IPR015424">
    <property type="entry name" value="PyrdxlP-dep_Trfase"/>
</dbReference>
<protein>
    <recommendedName>
        <fullName evidence="7">Aspartate aminotransferase family protein</fullName>
    </recommendedName>
</protein>
<dbReference type="Pfam" id="PF00202">
    <property type="entry name" value="Aminotran_3"/>
    <property type="match status" value="1"/>
</dbReference>
<dbReference type="InterPro" id="IPR049704">
    <property type="entry name" value="Aminotrans_3_PPA_site"/>
</dbReference>
<dbReference type="PANTHER" id="PTHR43094:SF1">
    <property type="entry name" value="AMINOTRANSFERASE CLASS-III"/>
    <property type="match status" value="1"/>
</dbReference>
<organism evidence="5 6">
    <name type="scientific">Mesorhizobium temperatum</name>
    <dbReference type="NCBI Taxonomy" id="241416"/>
    <lineage>
        <taxon>Bacteria</taxon>
        <taxon>Pseudomonadati</taxon>
        <taxon>Pseudomonadota</taxon>
        <taxon>Alphaproteobacteria</taxon>
        <taxon>Hyphomicrobiales</taxon>
        <taxon>Phyllobacteriaceae</taxon>
        <taxon>Mesorhizobium</taxon>
    </lineage>
</organism>
<proteinExistence type="inferred from homology"/>
<comment type="similarity">
    <text evidence="2 4">Belongs to the class-III pyridoxal-phosphate-dependent aminotransferase family.</text>
</comment>
<dbReference type="EMBL" id="NPKJ01000010">
    <property type="protein sequence ID" value="PAQ11968.1"/>
    <property type="molecule type" value="Genomic_DNA"/>
</dbReference>
<dbReference type="InterPro" id="IPR015422">
    <property type="entry name" value="PyrdxlP-dep_Trfase_small"/>
</dbReference>
<dbReference type="InterPro" id="IPR015421">
    <property type="entry name" value="PyrdxlP-dep_Trfase_major"/>
</dbReference>
<dbReference type="PROSITE" id="PS00600">
    <property type="entry name" value="AA_TRANSFER_CLASS_3"/>
    <property type="match status" value="1"/>
</dbReference>
<comment type="caution">
    <text evidence="5">The sequence shown here is derived from an EMBL/GenBank/DDBJ whole genome shotgun (WGS) entry which is preliminary data.</text>
</comment>
<evidence type="ECO:0000256" key="1">
    <source>
        <dbReference type="ARBA" id="ARBA00001933"/>
    </source>
</evidence>
<dbReference type="InterPro" id="IPR005814">
    <property type="entry name" value="Aminotrans_3"/>
</dbReference>
<dbReference type="CDD" id="cd00610">
    <property type="entry name" value="OAT_like"/>
    <property type="match status" value="1"/>
</dbReference>
<comment type="cofactor">
    <cofactor evidence="1">
        <name>pyridoxal 5'-phosphate</name>
        <dbReference type="ChEBI" id="CHEBI:597326"/>
    </cofactor>
</comment>
<keyword evidence="6" id="KW-1185">Reference proteome</keyword>
<dbReference type="Gene3D" id="3.40.640.10">
    <property type="entry name" value="Type I PLP-dependent aspartate aminotransferase-like (Major domain)"/>
    <property type="match status" value="1"/>
</dbReference>
<accession>A0A271LXS7</accession>
<reference evidence="5 6" key="1">
    <citation type="submission" date="2017-08" db="EMBL/GenBank/DDBJ databases">
        <title>Mesorhizobium wenxinae sp. nov., a novel rhizobial species isolated from root nodules of chickpea (Cicer arietinum L.).</title>
        <authorList>
            <person name="Zhang J."/>
        </authorList>
    </citation>
    <scope>NUCLEOTIDE SEQUENCE [LARGE SCALE GENOMIC DNA]</scope>
    <source>
        <strain evidence="5 6">SDW018</strain>
    </source>
</reference>
<evidence type="ECO:0000256" key="4">
    <source>
        <dbReference type="RuleBase" id="RU003560"/>
    </source>
</evidence>
<dbReference type="GO" id="GO:0008483">
    <property type="term" value="F:transaminase activity"/>
    <property type="evidence" value="ECO:0007669"/>
    <property type="project" value="InterPro"/>
</dbReference>
<dbReference type="SUPFAM" id="SSF53383">
    <property type="entry name" value="PLP-dependent transferases"/>
    <property type="match status" value="1"/>
</dbReference>
<keyword evidence="3 4" id="KW-0663">Pyridoxal phosphate</keyword>
<feature type="non-terminal residue" evidence="5">
    <location>
        <position position="379"/>
    </location>
</feature>